<keyword evidence="1" id="KW-1133">Transmembrane helix</keyword>
<keyword evidence="1" id="KW-0812">Transmembrane</keyword>
<dbReference type="Proteomes" id="UP000317039">
    <property type="component" value="Chromosome"/>
</dbReference>
<evidence type="ECO:0000313" key="2">
    <source>
        <dbReference type="EMBL" id="QDP78580.1"/>
    </source>
</evidence>
<dbReference type="EMBL" id="CP041695">
    <property type="protein sequence ID" value="QDP78580.1"/>
    <property type="molecule type" value="Genomic_DNA"/>
</dbReference>
<dbReference type="GeneID" id="80332206"/>
<keyword evidence="1" id="KW-0472">Membrane</keyword>
<proteinExistence type="predicted"/>
<reference evidence="2 3" key="1">
    <citation type="submission" date="2019-07" db="EMBL/GenBank/DDBJ databases">
        <title>Complete Genome Sequence and Methylome Analysis of Nocardia otitidis-caviarum NEB252.</title>
        <authorList>
            <person name="Fomenkov A."/>
            <person name="Anton B.P."/>
            <person name="Vincze T."/>
            <person name="Roberts R.J."/>
        </authorList>
    </citation>
    <scope>NUCLEOTIDE SEQUENCE [LARGE SCALE GENOMIC DNA]</scope>
    <source>
        <strain evidence="2 3">NEB252</strain>
    </source>
</reference>
<feature type="transmembrane region" description="Helical" evidence="1">
    <location>
        <begin position="82"/>
        <end position="105"/>
    </location>
</feature>
<gene>
    <name evidence="2" type="ORF">FOH10_07335</name>
</gene>
<evidence type="ECO:0000256" key="1">
    <source>
        <dbReference type="SAM" id="Phobius"/>
    </source>
</evidence>
<organism evidence="2 3">
    <name type="scientific">Nocardia otitidiscaviarum</name>
    <dbReference type="NCBI Taxonomy" id="1823"/>
    <lineage>
        <taxon>Bacteria</taxon>
        <taxon>Bacillati</taxon>
        <taxon>Actinomycetota</taxon>
        <taxon>Actinomycetes</taxon>
        <taxon>Mycobacteriales</taxon>
        <taxon>Nocardiaceae</taxon>
        <taxon>Nocardia</taxon>
    </lineage>
</organism>
<name>A0A516NI63_9NOCA</name>
<dbReference type="KEGG" id="nod:FOH10_07335"/>
<dbReference type="RefSeq" id="WP_143980148.1">
    <property type="nucleotide sequence ID" value="NZ_CP041695.1"/>
</dbReference>
<protein>
    <submittedName>
        <fullName evidence="2">Uncharacterized protein</fullName>
    </submittedName>
</protein>
<feature type="transmembrane region" description="Helical" evidence="1">
    <location>
        <begin position="50"/>
        <end position="70"/>
    </location>
</feature>
<dbReference type="AlphaFoldDB" id="A0A516NI63"/>
<sequence length="242" mass="26763">MGLAGFAFVAVALPAVRVRRTGLPRQVGVAELGDGSFGLRFDVRRSLKPLLLAFFLVGALFVLLRAYIFASQAVETDNSIRASIYFVGAIVAAVLLVIFIGLFVYQSRTRSSGSFLVISESGVFQGKGRAVSRLDWSEIGQIEPVLQNSVATVRITPVPGTKVHVEAANSWLGRMEERSLRYAIDIPAWTLKIDPPLLLHLVRFYWRNPGLRTELTCDAVIDRMRRADFRRPKLDSSPATDS</sequence>
<accession>A0A516NI63</accession>
<evidence type="ECO:0000313" key="3">
    <source>
        <dbReference type="Proteomes" id="UP000317039"/>
    </source>
</evidence>